<evidence type="ECO:0000313" key="3">
    <source>
        <dbReference type="Proteomes" id="UP000595437"/>
    </source>
</evidence>
<organism evidence="2 3">
    <name type="scientific">Caligus rogercresseyi</name>
    <name type="common">Sea louse</name>
    <dbReference type="NCBI Taxonomy" id="217165"/>
    <lineage>
        <taxon>Eukaryota</taxon>
        <taxon>Metazoa</taxon>
        <taxon>Ecdysozoa</taxon>
        <taxon>Arthropoda</taxon>
        <taxon>Crustacea</taxon>
        <taxon>Multicrustacea</taxon>
        <taxon>Hexanauplia</taxon>
        <taxon>Copepoda</taxon>
        <taxon>Siphonostomatoida</taxon>
        <taxon>Caligidae</taxon>
        <taxon>Caligus</taxon>
    </lineage>
</organism>
<proteinExistence type="predicted"/>
<feature type="region of interest" description="Disordered" evidence="1">
    <location>
        <begin position="1"/>
        <end position="26"/>
    </location>
</feature>
<evidence type="ECO:0000313" key="2">
    <source>
        <dbReference type="EMBL" id="QQP48783.1"/>
    </source>
</evidence>
<name>A0A7T8HEU8_CALRO</name>
<accession>A0A7T8HEU8</accession>
<dbReference type="AlphaFoldDB" id="A0A7T8HEU8"/>
<dbReference type="EMBL" id="CP045895">
    <property type="protein sequence ID" value="QQP48783.1"/>
    <property type="molecule type" value="Genomic_DNA"/>
</dbReference>
<feature type="non-terminal residue" evidence="2">
    <location>
        <position position="71"/>
    </location>
</feature>
<sequence length="71" mass="7739">MDPSITDSSYAKSNASAPPLSFGEELHSGKPGVGSILNEHQNLVDLDNWSPFGKLSLRIHPIIHLLYIIAQ</sequence>
<gene>
    <name evidence="2" type="ORF">FKW44_009209</name>
</gene>
<feature type="compositionally biased region" description="Polar residues" evidence="1">
    <location>
        <begin position="1"/>
        <end position="16"/>
    </location>
</feature>
<reference evidence="3" key="1">
    <citation type="submission" date="2021-01" db="EMBL/GenBank/DDBJ databases">
        <title>Caligus Genome Assembly.</title>
        <authorList>
            <person name="Gallardo-Escarate C."/>
        </authorList>
    </citation>
    <scope>NUCLEOTIDE SEQUENCE [LARGE SCALE GENOMIC DNA]</scope>
</reference>
<dbReference type="Proteomes" id="UP000595437">
    <property type="component" value="Chromosome 6"/>
</dbReference>
<protein>
    <submittedName>
        <fullName evidence="2">Uncharacterized protein</fullName>
    </submittedName>
</protein>
<keyword evidence="3" id="KW-1185">Reference proteome</keyword>
<evidence type="ECO:0000256" key="1">
    <source>
        <dbReference type="SAM" id="MobiDB-lite"/>
    </source>
</evidence>